<dbReference type="Pfam" id="PF18291">
    <property type="entry name" value="HU-HIG"/>
    <property type="match status" value="1"/>
</dbReference>
<feature type="region of interest" description="Disordered" evidence="2">
    <location>
        <begin position="132"/>
        <end position="168"/>
    </location>
</feature>
<dbReference type="Proteomes" id="UP000095517">
    <property type="component" value="Unassembled WGS sequence"/>
</dbReference>
<protein>
    <submittedName>
        <fullName evidence="4 5">DNA-binding protein</fullName>
    </submittedName>
</protein>
<evidence type="ECO:0000256" key="1">
    <source>
        <dbReference type="ARBA" id="ARBA00023125"/>
    </source>
</evidence>
<accession>A0A174FJZ4</accession>
<proteinExistence type="predicted"/>
<feature type="domain" description="HU" evidence="3">
    <location>
        <begin position="1"/>
        <end position="124"/>
    </location>
</feature>
<gene>
    <name evidence="4" type="ORF">ERS852397_02181</name>
    <name evidence="6" type="ORF">F2Z09_05300</name>
    <name evidence="5" type="ORF">F2Z22_04170</name>
</gene>
<dbReference type="EMBL" id="CYZH01000010">
    <property type="protein sequence ID" value="CUO50564.1"/>
    <property type="molecule type" value="Genomic_DNA"/>
</dbReference>
<keyword evidence="1 4" id="KW-0238">DNA-binding</keyword>
<dbReference type="RefSeq" id="WP_007753046.1">
    <property type="nucleotide sequence ID" value="NZ_CABIXA010000010.1"/>
</dbReference>
<organism evidence="4 7">
    <name type="scientific">Bacteroides finegoldii</name>
    <dbReference type="NCBI Taxonomy" id="338188"/>
    <lineage>
        <taxon>Bacteria</taxon>
        <taxon>Pseudomonadati</taxon>
        <taxon>Bacteroidota</taxon>
        <taxon>Bacteroidia</taxon>
        <taxon>Bacteroidales</taxon>
        <taxon>Bacteroidaceae</taxon>
        <taxon>Bacteroides</taxon>
    </lineage>
</organism>
<evidence type="ECO:0000259" key="3">
    <source>
        <dbReference type="Pfam" id="PF18291"/>
    </source>
</evidence>
<dbReference type="SUPFAM" id="SSF47729">
    <property type="entry name" value="IHF-like DNA-binding proteins"/>
    <property type="match status" value="1"/>
</dbReference>
<evidence type="ECO:0000313" key="8">
    <source>
        <dbReference type="Proteomes" id="UP000421791"/>
    </source>
</evidence>
<dbReference type="InterPro" id="IPR010992">
    <property type="entry name" value="IHF-like_DNA-bd_dom_sf"/>
</dbReference>
<dbReference type="NCBIfam" id="TIGR01201">
    <property type="entry name" value="HU_rel"/>
    <property type="match status" value="1"/>
</dbReference>
<evidence type="ECO:0000313" key="6">
    <source>
        <dbReference type="EMBL" id="KAA5258959.1"/>
    </source>
</evidence>
<dbReference type="AlphaFoldDB" id="A0A174FJZ4"/>
<dbReference type="InterPro" id="IPR041607">
    <property type="entry name" value="HU-HIG"/>
</dbReference>
<dbReference type="Proteomes" id="UP000421791">
    <property type="component" value="Unassembled WGS sequence"/>
</dbReference>
<dbReference type="Proteomes" id="UP000440198">
    <property type="component" value="Unassembled WGS sequence"/>
</dbReference>
<name>A0A174FJZ4_9BACE</name>
<dbReference type="GO" id="GO:0003677">
    <property type="term" value="F:DNA binding"/>
    <property type="evidence" value="ECO:0007669"/>
    <property type="project" value="UniProtKB-KW"/>
</dbReference>
<dbReference type="InterPro" id="IPR005902">
    <property type="entry name" value="HU_DNA-bd_put"/>
</dbReference>
<dbReference type="Gene3D" id="4.10.520.10">
    <property type="entry name" value="IHF-like DNA-binding proteins"/>
    <property type="match status" value="1"/>
</dbReference>
<dbReference type="GeneID" id="92988506"/>
<keyword evidence="9" id="KW-1185">Reference proteome</keyword>
<dbReference type="EMBL" id="VWAG01000006">
    <property type="protein sequence ID" value="KAA5258959.1"/>
    <property type="molecule type" value="Genomic_DNA"/>
</dbReference>
<evidence type="ECO:0000313" key="4">
    <source>
        <dbReference type="EMBL" id="CUO50564.1"/>
    </source>
</evidence>
<evidence type="ECO:0000256" key="2">
    <source>
        <dbReference type="SAM" id="MobiDB-lite"/>
    </source>
</evidence>
<evidence type="ECO:0000313" key="9">
    <source>
        <dbReference type="Proteomes" id="UP000440198"/>
    </source>
</evidence>
<reference evidence="8 9" key="2">
    <citation type="journal article" date="2019" name="Nat. Med.">
        <title>A library of human gut bacterial isolates paired with longitudinal multiomics data enables mechanistic microbiome research.</title>
        <authorList>
            <person name="Poyet M."/>
            <person name="Groussin M."/>
            <person name="Gibbons S.M."/>
            <person name="Avila-Pacheco J."/>
            <person name="Jiang X."/>
            <person name="Kearney S.M."/>
            <person name="Perrotta A.R."/>
            <person name="Berdy B."/>
            <person name="Zhao S."/>
            <person name="Lieberman T.D."/>
            <person name="Swanson P.K."/>
            <person name="Smith M."/>
            <person name="Roesemann S."/>
            <person name="Alexander J.E."/>
            <person name="Rich S.A."/>
            <person name="Livny J."/>
            <person name="Vlamakis H."/>
            <person name="Clish C."/>
            <person name="Bullock K."/>
            <person name="Deik A."/>
            <person name="Scott J."/>
            <person name="Pierce K.A."/>
            <person name="Xavier R.J."/>
            <person name="Alm E.J."/>
        </authorList>
    </citation>
    <scope>NUCLEOTIDE SEQUENCE [LARGE SCALE GENOMIC DNA]</scope>
    <source>
        <strain evidence="6 9">BIOML-A2</strain>
        <strain evidence="5 8">BIOML-A6</strain>
    </source>
</reference>
<evidence type="ECO:0000313" key="5">
    <source>
        <dbReference type="EMBL" id="KAA5231987.1"/>
    </source>
</evidence>
<reference evidence="4 7" key="1">
    <citation type="submission" date="2015-09" db="EMBL/GenBank/DDBJ databases">
        <authorList>
            <consortium name="Pathogen Informatics"/>
        </authorList>
    </citation>
    <scope>NUCLEOTIDE SEQUENCE [LARGE SCALE GENOMIC DNA]</scope>
    <source>
        <strain evidence="4 7">2789STDY5608840</strain>
    </source>
</reference>
<dbReference type="EMBL" id="VWAK01000004">
    <property type="protein sequence ID" value="KAA5231987.1"/>
    <property type="molecule type" value="Genomic_DNA"/>
</dbReference>
<sequence length="168" mass="18208">MAQKYVVVERKNPLKPQEAAKFYAMARSNRRVDTDEVISRVSERSSYSIGELKGCITEFLLEMKNQLALGNIVLLGDMGSFRVTIATGNATETAEKFKAATCIKTSRVRFRPGNMLLDMCKAMKYTLVKKGESDEAVVPDPDGKPDGGNGGSGNPDDGNNGEAPDPAE</sequence>
<dbReference type="STRING" id="338188.ERS852397_02181"/>
<evidence type="ECO:0000313" key="7">
    <source>
        <dbReference type="Proteomes" id="UP000095517"/>
    </source>
</evidence>